<name>A0A9J6CDN4_POLVA</name>
<reference evidence="2" key="1">
    <citation type="submission" date="2021-03" db="EMBL/GenBank/DDBJ databases">
        <title>Chromosome level genome of the anhydrobiotic midge Polypedilum vanderplanki.</title>
        <authorList>
            <person name="Yoshida Y."/>
            <person name="Kikawada T."/>
            <person name="Gusev O."/>
        </authorList>
    </citation>
    <scope>NUCLEOTIDE SEQUENCE</scope>
    <source>
        <strain evidence="2">NIAS01</strain>
        <tissue evidence="2">Whole body or cell culture</tissue>
    </source>
</reference>
<accession>A0A9J6CDN4</accession>
<dbReference type="Proteomes" id="UP001107558">
    <property type="component" value="Chromosome 1"/>
</dbReference>
<protein>
    <submittedName>
        <fullName evidence="2">Uncharacterized protein</fullName>
    </submittedName>
</protein>
<keyword evidence="3" id="KW-1185">Reference proteome</keyword>
<feature type="signal peptide" evidence="1">
    <location>
        <begin position="1"/>
        <end position="18"/>
    </location>
</feature>
<gene>
    <name evidence="2" type="ORF">PVAND_009703</name>
</gene>
<feature type="chain" id="PRO_5039945507" evidence="1">
    <location>
        <begin position="19"/>
        <end position="207"/>
    </location>
</feature>
<sequence>MKVQISILIINLLEIAYGQYHDIVHYGRRSMQGSLIPLQGPIYMPAESILAAATMILGQQQNSMVGFLDEIKPSTTQNILQQIMYDEAYDTVNHRPVQVSRRSNTNTQKGIQQIGYGNMNLQGNIQQITNRRRPEEQNGRRFNRWYDTWDNLRGQNIKNLDVYQVYNIVEDETEYDDEITGVDIGSDFNVENVNLYQDVNVLSDDSF</sequence>
<proteinExistence type="predicted"/>
<evidence type="ECO:0000313" key="3">
    <source>
        <dbReference type="Proteomes" id="UP001107558"/>
    </source>
</evidence>
<organism evidence="2 3">
    <name type="scientific">Polypedilum vanderplanki</name>
    <name type="common">Sleeping chironomid midge</name>
    <dbReference type="NCBI Taxonomy" id="319348"/>
    <lineage>
        <taxon>Eukaryota</taxon>
        <taxon>Metazoa</taxon>
        <taxon>Ecdysozoa</taxon>
        <taxon>Arthropoda</taxon>
        <taxon>Hexapoda</taxon>
        <taxon>Insecta</taxon>
        <taxon>Pterygota</taxon>
        <taxon>Neoptera</taxon>
        <taxon>Endopterygota</taxon>
        <taxon>Diptera</taxon>
        <taxon>Nematocera</taxon>
        <taxon>Chironomoidea</taxon>
        <taxon>Chironomidae</taxon>
        <taxon>Chironominae</taxon>
        <taxon>Polypedilum</taxon>
        <taxon>Polypedilum</taxon>
    </lineage>
</organism>
<comment type="caution">
    <text evidence="2">The sequence shown here is derived from an EMBL/GenBank/DDBJ whole genome shotgun (WGS) entry which is preliminary data.</text>
</comment>
<dbReference type="EMBL" id="JADBJN010000001">
    <property type="protein sequence ID" value="KAG5680178.1"/>
    <property type="molecule type" value="Genomic_DNA"/>
</dbReference>
<evidence type="ECO:0000256" key="1">
    <source>
        <dbReference type="SAM" id="SignalP"/>
    </source>
</evidence>
<evidence type="ECO:0000313" key="2">
    <source>
        <dbReference type="EMBL" id="KAG5680178.1"/>
    </source>
</evidence>
<keyword evidence="1" id="KW-0732">Signal</keyword>
<dbReference type="AlphaFoldDB" id="A0A9J6CDN4"/>